<dbReference type="EMBL" id="JASNQZ010000003">
    <property type="protein sequence ID" value="KAL0959420.1"/>
    <property type="molecule type" value="Genomic_DNA"/>
</dbReference>
<dbReference type="InterPro" id="IPR011009">
    <property type="entry name" value="Kinase-like_dom_sf"/>
</dbReference>
<name>A0ABR3JU43_9AGAR</name>
<keyword evidence="3" id="KW-1185">Reference proteome</keyword>
<dbReference type="InterPro" id="IPR051035">
    <property type="entry name" value="Mito_inheritance_9"/>
</dbReference>
<protein>
    <recommendedName>
        <fullName evidence="1">Aminoglycoside phosphotransferase domain-containing protein</fullName>
    </recommendedName>
</protein>
<organism evidence="2 3">
    <name type="scientific">Hohenbuehelia grisea</name>
    <dbReference type="NCBI Taxonomy" id="104357"/>
    <lineage>
        <taxon>Eukaryota</taxon>
        <taxon>Fungi</taxon>
        <taxon>Dikarya</taxon>
        <taxon>Basidiomycota</taxon>
        <taxon>Agaricomycotina</taxon>
        <taxon>Agaricomycetes</taxon>
        <taxon>Agaricomycetidae</taxon>
        <taxon>Agaricales</taxon>
        <taxon>Pleurotineae</taxon>
        <taxon>Pleurotaceae</taxon>
        <taxon>Hohenbuehelia</taxon>
    </lineage>
</organism>
<accession>A0ABR3JU43</accession>
<dbReference type="InterPro" id="IPR002575">
    <property type="entry name" value="Aminoglycoside_PTrfase"/>
</dbReference>
<feature type="domain" description="Aminoglycoside phosphotransferase" evidence="1">
    <location>
        <begin position="107"/>
        <end position="238"/>
    </location>
</feature>
<dbReference type="PANTHER" id="PTHR36091">
    <property type="entry name" value="ALTERED INHERITANCE OF MITOCHONDRIA PROTEIN 9, MITOCHONDRIAL"/>
    <property type="match status" value="1"/>
</dbReference>
<sequence>MHRCLTFNIFHLRCSKIPSIRLFTSKLSSLLNPRRPLSLPSHRRPNVAYAESLMKDPGSELFNYTTGRFLVNDAHRLRERRRFFNIPGLFNIIARAVNCESKQIVEFRKLGEGGLNRVFLVTLDINFQLVARIPYPLLVPKSYAVASEAATLDFLRLKGLPVPKIYSCSSTSDNEAKTEYILMEYVKGIDLSQIWSELQEDDIILLMDQLANIESTMMSISFPAGGSIYYAKDLQELMGSEGIPLDHQTENITSEEKRFCIGPDVSIALWYGRREQLDVFRGPYEDAKSVLLAGAKKELACLDQFGAPRAPTNDTGGNITSTSSSHRPITPGTWAIISVSRLRSCQMIPHSVLSASATPTSPTAISGFR</sequence>
<reference evidence="3" key="1">
    <citation type="submission" date="2024-06" db="EMBL/GenBank/DDBJ databases">
        <title>Multi-omics analyses provide insights into the biosynthesis of the anticancer antibiotic pleurotin in Hohenbuehelia grisea.</title>
        <authorList>
            <person name="Weaver J.A."/>
            <person name="Alberti F."/>
        </authorList>
    </citation>
    <scope>NUCLEOTIDE SEQUENCE [LARGE SCALE GENOMIC DNA]</scope>
    <source>
        <strain evidence="3">T-177</strain>
    </source>
</reference>
<dbReference type="Proteomes" id="UP001556367">
    <property type="component" value="Unassembled WGS sequence"/>
</dbReference>
<dbReference type="PANTHER" id="PTHR36091:SF2">
    <property type="entry name" value="AMINOGLYCOSIDE PHOSPHOTRANSFERASE DOMAIN-CONTAINING PROTEIN"/>
    <property type="match status" value="1"/>
</dbReference>
<gene>
    <name evidence="2" type="ORF">HGRIS_014665</name>
</gene>
<dbReference type="SUPFAM" id="SSF56112">
    <property type="entry name" value="Protein kinase-like (PK-like)"/>
    <property type="match status" value="1"/>
</dbReference>
<evidence type="ECO:0000313" key="3">
    <source>
        <dbReference type="Proteomes" id="UP001556367"/>
    </source>
</evidence>
<proteinExistence type="predicted"/>
<comment type="caution">
    <text evidence="2">The sequence shown here is derived from an EMBL/GenBank/DDBJ whole genome shotgun (WGS) entry which is preliminary data.</text>
</comment>
<dbReference type="Pfam" id="PF01636">
    <property type="entry name" value="APH"/>
    <property type="match status" value="1"/>
</dbReference>
<evidence type="ECO:0000313" key="2">
    <source>
        <dbReference type="EMBL" id="KAL0959420.1"/>
    </source>
</evidence>
<dbReference type="Gene3D" id="3.30.200.20">
    <property type="entry name" value="Phosphorylase Kinase, domain 1"/>
    <property type="match status" value="1"/>
</dbReference>
<evidence type="ECO:0000259" key="1">
    <source>
        <dbReference type="Pfam" id="PF01636"/>
    </source>
</evidence>